<gene>
    <name evidence="1" type="ORF">ZOSMA_167G00100</name>
</gene>
<comment type="caution">
    <text evidence="1">The sequence shown here is derived from an EMBL/GenBank/DDBJ whole genome shotgun (WGS) entry which is preliminary data.</text>
</comment>
<dbReference type="AlphaFoldDB" id="A0A0K9PVN7"/>
<sequence>MKVFSFAWLKERIFYSKILNRWFLVESKCSHPLSKKDNNVYHDALLRNAKFRRRSWIAITNIGSTSAQWKN</sequence>
<evidence type="ECO:0000313" key="2">
    <source>
        <dbReference type="Proteomes" id="UP000036987"/>
    </source>
</evidence>
<reference evidence="2" key="1">
    <citation type="journal article" date="2016" name="Nature">
        <title>The genome of the seagrass Zostera marina reveals angiosperm adaptation to the sea.</title>
        <authorList>
            <person name="Olsen J.L."/>
            <person name="Rouze P."/>
            <person name="Verhelst B."/>
            <person name="Lin Y.-C."/>
            <person name="Bayer T."/>
            <person name="Collen J."/>
            <person name="Dattolo E."/>
            <person name="De Paoli E."/>
            <person name="Dittami S."/>
            <person name="Maumus F."/>
            <person name="Michel G."/>
            <person name="Kersting A."/>
            <person name="Lauritano C."/>
            <person name="Lohaus R."/>
            <person name="Toepel M."/>
            <person name="Tonon T."/>
            <person name="Vanneste K."/>
            <person name="Amirebrahimi M."/>
            <person name="Brakel J."/>
            <person name="Bostroem C."/>
            <person name="Chovatia M."/>
            <person name="Grimwood J."/>
            <person name="Jenkins J.W."/>
            <person name="Jueterbock A."/>
            <person name="Mraz A."/>
            <person name="Stam W.T."/>
            <person name="Tice H."/>
            <person name="Bornberg-Bauer E."/>
            <person name="Green P.J."/>
            <person name="Pearson G.A."/>
            <person name="Procaccini G."/>
            <person name="Duarte C.M."/>
            <person name="Schmutz J."/>
            <person name="Reusch T.B.H."/>
            <person name="Van de Peer Y."/>
        </authorList>
    </citation>
    <scope>NUCLEOTIDE SEQUENCE [LARGE SCALE GENOMIC DNA]</scope>
    <source>
        <strain evidence="2">cv. Finnish</strain>
    </source>
</reference>
<name>A0A0K9PVN7_ZOSMR</name>
<accession>A0A0K9PVN7</accession>
<proteinExistence type="predicted"/>
<keyword evidence="2" id="KW-1185">Reference proteome</keyword>
<protein>
    <submittedName>
        <fullName evidence="1">Uncharacterized protein</fullName>
    </submittedName>
</protein>
<dbReference type="EMBL" id="LFYR01000639">
    <property type="protein sequence ID" value="KMZ72295.1"/>
    <property type="molecule type" value="Genomic_DNA"/>
</dbReference>
<organism evidence="1 2">
    <name type="scientific">Zostera marina</name>
    <name type="common">Eelgrass</name>
    <dbReference type="NCBI Taxonomy" id="29655"/>
    <lineage>
        <taxon>Eukaryota</taxon>
        <taxon>Viridiplantae</taxon>
        <taxon>Streptophyta</taxon>
        <taxon>Embryophyta</taxon>
        <taxon>Tracheophyta</taxon>
        <taxon>Spermatophyta</taxon>
        <taxon>Magnoliopsida</taxon>
        <taxon>Liliopsida</taxon>
        <taxon>Zosteraceae</taxon>
        <taxon>Zostera</taxon>
    </lineage>
</organism>
<dbReference type="Proteomes" id="UP000036987">
    <property type="component" value="Unassembled WGS sequence"/>
</dbReference>
<evidence type="ECO:0000313" key="1">
    <source>
        <dbReference type="EMBL" id="KMZ72295.1"/>
    </source>
</evidence>